<sequence>MDKSLIILNMNSTNITQSIQHASHPPPHTPSNFSPERTSLSSINSLVSPQALGDVTEARVVALCTR</sequence>
<feature type="region of interest" description="Disordered" evidence="1">
    <location>
        <begin position="18"/>
        <end position="39"/>
    </location>
</feature>
<dbReference type="Proteomes" id="UP000324222">
    <property type="component" value="Unassembled WGS sequence"/>
</dbReference>
<comment type="caution">
    <text evidence="2">The sequence shown here is derived from an EMBL/GenBank/DDBJ whole genome shotgun (WGS) entry which is preliminary data.</text>
</comment>
<evidence type="ECO:0000256" key="1">
    <source>
        <dbReference type="SAM" id="MobiDB-lite"/>
    </source>
</evidence>
<protein>
    <submittedName>
        <fullName evidence="2">Uncharacterized protein</fullName>
    </submittedName>
</protein>
<feature type="compositionally biased region" description="Polar residues" evidence="1">
    <location>
        <begin position="30"/>
        <end position="39"/>
    </location>
</feature>
<keyword evidence="3" id="KW-1185">Reference proteome</keyword>
<name>A0A5B7KCM9_PORTR</name>
<gene>
    <name evidence="2" type="ORF">E2C01_098653</name>
</gene>
<organism evidence="2 3">
    <name type="scientific">Portunus trituberculatus</name>
    <name type="common">Swimming crab</name>
    <name type="synonym">Neptunus trituberculatus</name>
    <dbReference type="NCBI Taxonomy" id="210409"/>
    <lineage>
        <taxon>Eukaryota</taxon>
        <taxon>Metazoa</taxon>
        <taxon>Ecdysozoa</taxon>
        <taxon>Arthropoda</taxon>
        <taxon>Crustacea</taxon>
        <taxon>Multicrustacea</taxon>
        <taxon>Malacostraca</taxon>
        <taxon>Eumalacostraca</taxon>
        <taxon>Eucarida</taxon>
        <taxon>Decapoda</taxon>
        <taxon>Pleocyemata</taxon>
        <taxon>Brachyura</taxon>
        <taxon>Eubrachyura</taxon>
        <taxon>Portunoidea</taxon>
        <taxon>Portunidae</taxon>
        <taxon>Portuninae</taxon>
        <taxon>Portunus</taxon>
    </lineage>
</organism>
<accession>A0A5B7KCM9</accession>
<reference evidence="2 3" key="1">
    <citation type="submission" date="2019-05" db="EMBL/GenBank/DDBJ databases">
        <title>Another draft genome of Portunus trituberculatus and its Hox gene families provides insights of decapod evolution.</title>
        <authorList>
            <person name="Jeong J.-H."/>
            <person name="Song I."/>
            <person name="Kim S."/>
            <person name="Choi T."/>
            <person name="Kim D."/>
            <person name="Ryu S."/>
            <person name="Kim W."/>
        </authorList>
    </citation>
    <scope>NUCLEOTIDE SEQUENCE [LARGE SCALE GENOMIC DNA]</scope>
    <source>
        <tissue evidence="2">Muscle</tissue>
    </source>
</reference>
<dbReference type="EMBL" id="VSRR010134321">
    <property type="protein sequence ID" value="MPD03038.1"/>
    <property type="molecule type" value="Genomic_DNA"/>
</dbReference>
<dbReference type="AlphaFoldDB" id="A0A5B7KCM9"/>
<evidence type="ECO:0000313" key="3">
    <source>
        <dbReference type="Proteomes" id="UP000324222"/>
    </source>
</evidence>
<proteinExistence type="predicted"/>
<evidence type="ECO:0000313" key="2">
    <source>
        <dbReference type="EMBL" id="MPD03038.1"/>
    </source>
</evidence>